<dbReference type="AlphaFoldDB" id="A0A0A9ABL6"/>
<reference evidence="1" key="2">
    <citation type="journal article" date="2015" name="Data Brief">
        <title>Shoot transcriptome of the giant reed, Arundo donax.</title>
        <authorList>
            <person name="Barrero R.A."/>
            <person name="Guerrero F.D."/>
            <person name="Moolhuijzen P."/>
            <person name="Goolsby J.A."/>
            <person name="Tidwell J."/>
            <person name="Bellgard S.E."/>
            <person name="Bellgard M.I."/>
        </authorList>
    </citation>
    <scope>NUCLEOTIDE SEQUENCE</scope>
    <source>
        <tissue evidence="1">Shoot tissue taken approximately 20 cm above the soil surface</tissue>
    </source>
</reference>
<sequence length="20" mass="2298">MNNKQFSISPYKVEVVDGLE</sequence>
<dbReference type="EMBL" id="GBRH01248846">
    <property type="protein sequence ID" value="JAD49049.1"/>
    <property type="molecule type" value="Transcribed_RNA"/>
</dbReference>
<evidence type="ECO:0000313" key="1">
    <source>
        <dbReference type="EMBL" id="JAD49049.1"/>
    </source>
</evidence>
<reference evidence="1" key="1">
    <citation type="submission" date="2014-09" db="EMBL/GenBank/DDBJ databases">
        <authorList>
            <person name="Magalhaes I.L.F."/>
            <person name="Oliveira U."/>
            <person name="Santos F.R."/>
            <person name="Vidigal T.H.D.A."/>
            <person name="Brescovit A.D."/>
            <person name="Santos A.J."/>
        </authorList>
    </citation>
    <scope>NUCLEOTIDE SEQUENCE</scope>
    <source>
        <tissue evidence="1">Shoot tissue taken approximately 20 cm above the soil surface</tissue>
    </source>
</reference>
<organism evidence="1">
    <name type="scientific">Arundo donax</name>
    <name type="common">Giant reed</name>
    <name type="synonym">Donax arundinaceus</name>
    <dbReference type="NCBI Taxonomy" id="35708"/>
    <lineage>
        <taxon>Eukaryota</taxon>
        <taxon>Viridiplantae</taxon>
        <taxon>Streptophyta</taxon>
        <taxon>Embryophyta</taxon>
        <taxon>Tracheophyta</taxon>
        <taxon>Spermatophyta</taxon>
        <taxon>Magnoliopsida</taxon>
        <taxon>Liliopsida</taxon>
        <taxon>Poales</taxon>
        <taxon>Poaceae</taxon>
        <taxon>PACMAD clade</taxon>
        <taxon>Arundinoideae</taxon>
        <taxon>Arundineae</taxon>
        <taxon>Arundo</taxon>
    </lineage>
</organism>
<protein>
    <submittedName>
        <fullName evidence="1">Uncharacterized protein</fullName>
    </submittedName>
</protein>
<name>A0A0A9ABL6_ARUDO</name>
<accession>A0A0A9ABL6</accession>
<proteinExistence type="predicted"/>